<dbReference type="InterPro" id="IPR007627">
    <property type="entry name" value="RNA_pol_sigma70_r2"/>
</dbReference>
<evidence type="ECO:0000313" key="7">
    <source>
        <dbReference type="EMBL" id="SFK21985.1"/>
    </source>
</evidence>
<organism evidence="7 8">
    <name type="scientific">Marinilactibacillus piezotolerans</name>
    <dbReference type="NCBI Taxonomy" id="258723"/>
    <lineage>
        <taxon>Bacteria</taxon>
        <taxon>Bacillati</taxon>
        <taxon>Bacillota</taxon>
        <taxon>Bacilli</taxon>
        <taxon>Lactobacillales</taxon>
        <taxon>Carnobacteriaceae</taxon>
        <taxon>Marinilactibacillus</taxon>
    </lineage>
</organism>
<feature type="domain" description="RNA polymerase sigma factor 70 region 4 type 2" evidence="6">
    <location>
        <begin position="141"/>
        <end position="192"/>
    </location>
</feature>
<evidence type="ECO:0000259" key="5">
    <source>
        <dbReference type="Pfam" id="PF04542"/>
    </source>
</evidence>
<dbReference type="InterPro" id="IPR014284">
    <property type="entry name" value="RNA_pol_sigma-70_dom"/>
</dbReference>
<sequence length="204" mass="24006">MQQADLMSNRGRRSGRFFQTICHMIQAVYSFAFSRPESAQSKQKETHQEQASRLMTLYGNAIFRLAYSYLHNKSDAEDILQDTLIQYLKKHPQFESAEHEKAWLLRVAINLSKNKIKYNHIRKTDELNETLTAKKSEDLSYVWEAVKSLPIKYREVIHLYYQEGYSTAQTADMLSKKEATVRSLLRRARIKLKTVLKEAYDFEE</sequence>
<dbReference type="NCBIfam" id="TIGR02937">
    <property type="entry name" value="sigma70-ECF"/>
    <property type="match status" value="1"/>
</dbReference>
<protein>
    <submittedName>
        <fullName evidence="7">RNA polymerase sigma-70 factor, ECF subfamily</fullName>
    </submittedName>
</protein>
<keyword evidence="2" id="KW-0805">Transcription regulation</keyword>
<dbReference type="GO" id="GO:0006352">
    <property type="term" value="P:DNA-templated transcription initiation"/>
    <property type="evidence" value="ECO:0007669"/>
    <property type="project" value="InterPro"/>
</dbReference>
<dbReference type="EMBL" id="FOSJ01000016">
    <property type="protein sequence ID" value="SFK21985.1"/>
    <property type="molecule type" value="Genomic_DNA"/>
</dbReference>
<dbReference type="Proteomes" id="UP000199589">
    <property type="component" value="Unassembled WGS sequence"/>
</dbReference>
<dbReference type="SUPFAM" id="SSF88659">
    <property type="entry name" value="Sigma3 and sigma4 domains of RNA polymerase sigma factors"/>
    <property type="match status" value="1"/>
</dbReference>
<dbReference type="InterPro" id="IPR013325">
    <property type="entry name" value="RNA_pol_sigma_r2"/>
</dbReference>
<evidence type="ECO:0000256" key="4">
    <source>
        <dbReference type="ARBA" id="ARBA00023163"/>
    </source>
</evidence>
<dbReference type="PANTHER" id="PTHR43133:SF60">
    <property type="entry name" value="RNA POLYMERASE SIGMA FACTOR SIGV"/>
    <property type="match status" value="1"/>
</dbReference>
<dbReference type="CDD" id="cd06171">
    <property type="entry name" value="Sigma70_r4"/>
    <property type="match status" value="1"/>
</dbReference>
<dbReference type="Gene3D" id="1.10.1740.10">
    <property type="match status" value="1"/>
</dbReference>
<accession>A0A1I3XR41</accession>
<feature type="domain" description="RNA polymerase sigma-70 region 2" evidence="5">
    <location>
        <begin position="55"/>
        <end position="117"/>
    </location>
</feature>
<keyword evidence="8" id="KW-1185">Reference proteome</keyword>
<proteinExistence type="inferred from homology"/>
<keyword evidence="3" id="KW-0731">Sigma factor</keyword>
<dbReference type="SUPFAM" id="SSF88946">
    <property type="entry name" value="Sigma2 domain of RNA polymerase sigma factors"/>
    <property type="match status" value="1"/>
</dbReference>
<keyword evidence="4" id="KW-0804">Transcription</keyword>
<dbReference type="GO" id="GO:0003677">
    <property type="term" value="F:DNA binding"/>
    <property type="evidence" value="ECO:0007669"/>
    <property type="project" value="InterPro"/>
</dbReference>
<name>A0A1I3XR41_9LACT</name>
<evidence type="ECO:0000256" key="1">
    <source>
        <dbReference type="ARBA" id="ARBA00010641"/>
    </source>
</evidence>
<comment type="similarity">
    <text evidence="1">Belongs to the sigma-70 factor family. ECF subfamily.</text>
</comment>
<dbReference type="Pfam" id="PF04542">
    <property type="entry name" value="Sigma70_r2"/>
    <property type="match status" value="1"/>
</dbReference>
<dbReference type="RefSeq" id="WP_232226916.1">
    <property type="nucleotide sequence ID" value="NZ_FOSJ01000016.1"/>
</dbReference>
<evidence type="ECO:0000256" key="2">
    <source>
        <dbReference type="ARBA" id="ARBA00023015"/>
    </source>
</evidence>
<evidence type="ECO:0000259" key="6">
    <source>
        <dbReference type="Pfam" id="PF08281"/>
    </source>
</evidence>
<dbReference type="Gene3D" id="1.10.10.10">
    <property type="entry name" value="Winged helix-like DNA-binding domain superfamily/Winged helix DNA-binding domain"/>
    <property type="match status" value="1"/>
</dbReference>
<dbReference type="AlphaFoldDB" id="A0A1I3XR41"/>
<dbReference type="STRING" id="258723.GCA_900169305_01278"/>
<dbReference type="InterPro" id="IPR036388">
    <property type="entry name" value="WH-like_DNA-bd_sf"/>
</dbReference>
<dbReference type="Pfam" id="PF08281">
    <property type="entry name" value="Sigma70_r4_2"/>
    <property type="match status" value="1"/>
</dbReference>
<gene>
    <name evidence="7" type="ORF">SAMN04488569_101627</name>
</gene>
<evidence type="ECO:0000256" key="3">
    <source>
        <dbReference type="ARBA" id="ARBA00023082"/>
    </source>
</evidence>
<dbReference type="GO" id="GO:0016987">
    <property type="term" value="F:sigma factor activity"/>
    <property type="evidence" value="ECO:0007669"/>
    <property type="project" value="UniProtKB-KW"/>
</dbReference>
<dbReference type="InterPro" id="IPR013324">
    <property type="entry name" value="RNA_pol_sigma_r3/r4-like"/>
</dbReference>
<dbReference type="InterPro" id="IPR039425">
    <property type="entry name" value="RNA_pol_sigma-70-like"/>
</dbReference>
<evidence type="ECO:0000313" key="8">
    <source>
        <dbReference type="Proteomes" id="UP000199589"/>
    </source>
</evidence>
<reference evidence="8" key="1">
    <citation type="submission" date="2016-10" db="EMBL/GenBank/DDBJ databases">
        <authorList>
            <person name="Varghese N."/>
            <person name="Submissions S."/>
        </authorList>
    </citation>
    <scope>NUCLEOTIDE SEQUENCE [LARGE SCALE GENOMIC DNA]</scope>
    <source>
        <strain evidence="8">DSM 16108</strain>
    </source>
</reference>
<dbReference type="InterPro" id="IPR013249">
    <property type="entry name" value="RNA_pol_sigma70_r4_t2"/>
</dbReference>
<dbReference type="PANTHER" id="PTHR43133">
    <property type="entry name" value="RNA POLYMERASE ECF-TYPE SIGMA FACTO"/>
    <property type="match status" value="1"/>
</dbReference>